<gene>
    <name evidence="2" type="ORF">GO755_34825</name>
</gene>
<sequence length="825" mass="87860">MKKLYESTPHQRRVTLTIVLIFVAIISTWAQCSVSSPNGSMDYANCDGVGGWAFDGANLNQPITVDIYVDGTKTYSGITANGDRQDLVGAFGNAAARYHGFNYSFPANASWKNGQPHTISVRICGTSNDIGGSPMTVSGCSGGSQPTNPPTGTCNYTEGQYLFTTAWGESVYAHFYNGSLFAAYQDGSNFKPQHWLAATGQMDQNTANCFVENDPHNGGSTNPPSNPNIVPIPPASGNFAGNFDYADCSVISGWVMNLNKPNQSTRVDVYVNGWLVATNVMAVQGRQDVANAYGIGGNKAFGFNIPLPKGYHKGVALTIAVKYAGTSTNIPGSPKTTTVCEQYQTQGDANPDCNTGIARILPGSGKTLSATLARTGTYSLKLNANSAGRPSALTSQLISVKQGDLFTLDAYASVLAPSERNLKPQLTKAVMGGVLTGLVLTKNQSNQPDQHRLAEVLPTLGVSSALMLPLIKSLLTSRWPNATLELAFYDKQGHFESRQQVGLPKTAYGDWQLLHIEGRATQDGYVKFRLQNHNKIPVYLDDITFQAKTVSPTNELIAEAVARKWSSTGGFPASVSTAPEEIYRTGDPCETGGGGDYGTIVDQWYRDPLNGNLLLEVDVRATAPTYSLSPTGGIIYIDAQGNAFPATAGANGNPGGNDLADMTFLFNQQLEQTKIHFCQQAAAIRAGYPTPPNWAAPGDPQSGEVAALLHAFVNDVRNNAPYDLKTHGYAASDIGTVSAYNGSVYRYDDYGNINFGIAAAASGIPLSVAVCGAGIYQFVPGSGPVDFGNLGGCGDDRQDSAMIRMGYQMFIGCDSAVRTDNREQN</sequence>
<evidence type="ECO:0000259" key="1">
    <source>
        <dbReference type="Pfam" id="PF15607"/>
    </source>
</evidence>
<name>A0A7K1SN70_9BACT</name>
<dbReference type="EMBL" id="WPIN01000021">
    <property type="protein sequence ID" value="MVM35248.1"/>
    <property type="molecule type" value="Genomic_DNA"/>
</dbReference>
<proteinExistence type="predicted"/>
<dbReference type="InterPro" id="IPR028946">
    <property type="entry name" value="Ntox44"/>
</dbReference>
<dbReference type="Proteomes" id="UP000436006">
    <property type="component" value="Unassembled WGS sequence"/>
</dbReference>
<evidence type="ECO:0000313" key="3">
    <source>
        <dbReference type="Proteomes" id="UP000436006"/>
    </source>
</evidence>
<feature type="domain" description="Bacterial toxin 44" evidence="1">
    <location>
        <begin position="712"/>
        <end position="809"/>
    </location>
</feature>
<evidence type="ECO:0000313" key="2">
    <source>
        <dbReference type="EMBL" id="MVM35248.1"/>
    </source>
</evidence>
<keyword evidence="3" id="KW-1185">Reference proteome</keyword>
<dbReference type="AlphaFoldDB" id="A0A7K1SN70"/>
<dbReference type="RefSeq" id="WP_157590054.1">
    <property type="nucleotide sequence ID" value="NZ_WPIN01000021.1"/>
</dbReference>
<accession>A0A7K1SN70</accession>
<protein>
    <recommendedName>
        <fullName evidence="1">Bacterial toxin 44 domain-containing protein</fullName>
    </recommendedName>
</protein>
<reference evidence="2 3" key="1">
    <citation type="submission" date="2019-12" db="EMBL/GenBank/DDBJ databases">
        <title>Spirosoma sp. HMF4905 genome sequencing and assembly.</title>
        <authorList>
            <person name="Kang H."/>
            <person name="Cha I."/>
            <person name="Kim H."/>
            <person name="Joh K."/>
        </authorList>
    </citation>
    <scope>NUCLEOTIDE SEQUENCE [LARGE SCALE GENOMIC DNA]</scope>
    <source>
        <strain evidence="2 3">HMF4905</strain>
    </source>
</reference>
<dbReference type="Pfam" id="PF15607">
    <property type="entry name" value="Ntox44"/>
    <property type="match status" value="1"/>
</dbReference>
<organism evidence="2 3">
    <name type="scientific">Spirosoma arboris</name>
    <dbReference type="NCBI Taxonomy" id="2682092"/>
    <lineage>
        <taxon>Bacteria</taxon>
        <taxon>Pseudomonadati</taxon>
        <taxon>Bacteroidota</taxon>
        <taxon>Cytophagia</taxon>
        <taxon>Cytophagales</taxon>
        <taxon>Cytophagaceae</taxon>
        <taxon>Spirosoma</taxon>
    </lineage>
</organism>
<comment type="caution">
    <text evidence="2">The sequence shown here is derived from an EMBL/GenBank/DDBJ whole genome shotgun (WGS) entry which is preliminary data.</text>
</comment>